<protein>
    <submittedName>
        <fullName evidence="2">Uncharacterized protein</fullName>
    </submittedName>
</protein>
<name>A0A0E0IJA3_ORYNI</name>
<dbReference type="Proteomes" id="UP000006591">
    <property type="component" value="Chromosome 9"/>
</dbReference>
<dbReference type="AlphaFoldDB" id="A0A0E0IJA3"/>
<evidence type="ECO:0000313" key="2">
    <source>
        <dbReference type="EnsemblPlants" id="ONIVA09G09130.1"/>
    </source>
</evidence>
<feature type="region of interest" description="Disordered" evidence="1">
    <location>
        <begin position="131"/>
        <end position="150"/>
    </location>
</feature>
<proteinExistence type="predicted"/>
<reference evidence="2" key="1">
    <citation type="submission" date="2015-04" db="UniProtKB">
        <authorList>
            <consortium name="EnsemblPlants"/>
        </authorList>
    </citation>
    <scope>IDENTIFICATION</scope>
    <source>
        <strain evidence="2">SL10</strain>
    </source>
</reference>
<reference evidence="2" key="2">
    <citation type="submission" date="2018-04" db="EMBL/GenBank/DDBJ databases">
        <title>OnivRS2 (Oryza nivara Reference Sequence Version 2).</title>
        <authorList>
            <person name="Zhang J."/>
            <person name="Kudrna D."/>
            <person name="Lee S."/>
            <person name="Talag J."/>
            <person name="Rajasekar S."/>
            <person name="Welchert J."/>
            <person name="Hsing Y.-I."/>
            <person name="Wing R.A."/>
        </authorList>
    </citation>
    <scope>NUCLEOTIDE SEQUENCE [LARGE SCALE GENOMIC DNA]</scope>
    <source>
        <strain evidence="2">SL10</strain>
    </source>
</reference>
<evidence type="ECO:0000256" key="1">
    <source>
        <dbReference type="SAM" id="MobiDB-lite"/>
    </source>
</evidence>
<feature type="region of interest" description="Disordered" evidence="1">
    <location>
        <begin position="40"/>
        <end position="73"/>
    </location>
</feature>
<keyword evidence="3" id="KW-1185">Reference proteome</keyword>
<sequence length="197" mass="20519">MVIVVLIQEEAVCGETFTESSDGAVLLGVVDILRGNPSAAACRDSGARGRPSATETTSSIGSGHPGLGSHNNISRSSAWMKRAMKGGNRTGWKSGRPCRRPSWQTFYGDRVICCCSSRGRVLPRRGVAREDVDGDGCGGRRGSGRDVSLADTGRGMWALGVGSRAKSPRSGGGGAAGGAAQDRAITTTRRNRRRGNA</sequence>
<feature type="region of interest" description="Disordered" evidence="1">
    <location>
        <begin position="160"/>
        <end position="197"/>
    </location>
</feature>
<accession>A0A0E0IJA3</accession>
<dbReference type="Gramene" id="ONIVA09G09130.1">
    <property type="protein sequence ID" value="ONIVA09G09130.1"/>
    <property type="gene ID" value="ONIVA09G09130"/>
</dbReference>
<dbReference type="EnsemblPlants" id="ONIVA09G09130.1">
    <property type="protein sequence ID" value="ONIVA09G09130.1"/>
    <property type="gene ID" value="ONIVA09G09130"/>
</dbReference>
<organism evidence="2">
    <name type="scientific">Oryza nivara</name>
    <name type="common">Indian wild rice</name>
    <name type="synonym">Oryza sativa f. spontanea</name>
    <dbReference type="NCBI Taxonomy" id="4536"/>
    <lineage>
        <taxon>Eukaryota</taxon>
        <taxon>Viridiplantae</taxon>
        <taxon>Streptophyta</taxon>
        <taxon>Embryophyta</taxon>
        <taxon>Tracheophyta</taxon>
        <taxon>Spermatophyta</taxon>
        <taxon>Magnoliopsida</taxon>
        <taxon>Liliopsida</taxon>
        <taxon>Poales</taxon>
        <taxon>Poaceae</taxon>
        <taxon>BOP clade</taxon>
        <taxon>Oryzoideae</taxon>
        <taxon>Oryzeae</taxon>
        <taxon>Oryzinae</taxon>
        <taxon>Oryza</taxon>
    </lineage>
</organism>
<dbReference type="HOGENOM" id="CLU_1386073_0_0_1"/>
<evidence type="ECO:0000313" key="3">
    <source>
        <dbReference type="Proteomes" id="UP000006591"/>
    </source>
</evidence>